<dbReference type="Pfam" id="PF00528">
    <property type="entry name" value="BPD_transp_1"/>
    <property type="match status" value="1"/>
</dbReference>
<comment type="caution">
    <text evidence="10">The sequence shown here is derived from an EMBL/GenBank/DDBJ whole genome shotgun (WGS) entry which is preliminary data.</text>
</comment>
<dbReference type="GO" id="GO:0055085">
    <property type="term" value="P:transmembrane transport"/>
    <property type="evidence" value="ECO:0007669"/>
    <property type="project" value="InterPro"/>
</dbReference>
<dbReference type="GO" id="GO:0005886">
    <property type="term" value="C:plasma membrane"/>
    <property type="evidence" value="ECO:0007669"/>
    <property type="project" value="UniProtKB-SubCell"/>
</dbReference>
<keyword evidence="6 7" id="KW-0472">Membrane</keyword>
<comment type="similarity">
    <text evidence="7">Belongs to the binding-protein-dependent transport system permease family.</text>
</comment>
<dbReference type="STRING" id="43678.OJAG_26180"/>
<dbReference type="PROSITE" id="PS50928">
    <property type="entry name" value="ABC_TM1"/>
    <property type="match status" value="1"/>
</dbReference>
<dbReference type="CDD" id="cd06261">
    <property type="entry name" value="TM_PBP2"/>
    <property type="match status" value="1"/>
</dbReference>
<dbReference type="InterPro" id="IPR051393">
    <property type="entry name" value="ABC_transporter_permease"/>
</dbReference>
<dbReference type="Proteomes" id="UP000076447">
    <property type="component" value="Unassembled WGS sequence"/>
</dbReference>
<evidence type="ECO:0000256" key="8">
    <source>
        <dbReference type="SAM" id="MobiDB-lite"/>
    </source>
</evidence>
<feature type="transmembrane region" description="Helical" evidence="7">
    <location>
        <begin position="100"/>
        <end position="123"/>
    </location>
</feature>
<comment type="subcellular location">
    <subcellularLocation>
        <location evidence="1 7">Cell membrane</location>
        <topology evidence="1 7">Multi-pass membrane protein</topology>
    </subcellularLocation>
</comment>
<dbReference type="InterPro" id="IPR035906">
    <property type="entry name" value="MetI-like_sf"/>
</dbReference>
<dbReference type="InterPro" id="IPR000515">
    <property type="entry name" value="MetI-like"/>
</dbReference>
<name>A0A163R3B9_9CELL</name>
<dbReference type="OrthoDB" id="9805974at2"/>
<evidence type="ECO:0000256" key="6">
    <source>
        <dbReference type="ARBA" id="ARBA00023136"/>
    </source>
</evidence>
<reference evidence="10 11" key="1">
    <citation type="submission" date="2016-01" db="EMBL/GenBank/DDBJ databases">
        <title>Genome sequence of Oerskovia enterophila VJag, an agar and cellulose degrading bacterium.</title>
        <authorList>
            <person name="Poehlein A."/>
            <person name="Jag V."/>
            <person name="Bengelsdorf F."/>
            <person name="Duerre P."/>
            <person name="Daniel R."/>
        </authorList>
    </citation>
    <scope>NUCLEOTIDE SEQUENCE [LARGE SCALE GENOMIC DNA]</scope>
    <source>
        <strain evidence="10 11">VJag</strain>
    </source>
</reference>
<dbReference type="AlphaFoldDB" id="A0A163R3B9"/>
<evidence type="ECO:0000256" key="2">
    <source>
        <dbReference type="ARBA" id="ARBA00022448"/>
    </source>
</evidence>
<dbReference type="EMBL" id="LRIE01000077">
    <property type="protein sequence ID" value="KZM34812.1"/>
    <property type="molecule type" value="Genomic_DNA"/>
</dbReference>
<keyword evidence="2 7" id="KW-0813">Transport</keyword>
<evidence type="ECO:0000256" key="1">
    <source>
        <dbReference type="ARBA" id="ARBA00004651"/>
    </source>
</evidence>
<accession>A0A163R3B9</accession>
<dbReference type="PANTHER" id="PTHR30193">
    <property type="entry name" value="ABC TRANSPORTER PERMEASE PROTEIN"/>
    <property type="match status" value="1"/>
</dbReference>
<sequence>MTTSLTSAAPPPVETKPTAATPPRRPRSRTSRYAIWFVGPFVVLFVGMYVAPILFALYKSLFRIQRDALGLGGTQEIFDPLFNYAYALGDEKFISSIGRVLLFGVVQVPVMLVLALGIALLIDSASARAKGFFRLSSFAPYAVPTVVSALMWSFLYSPTNGPMGQVLGWFGIEVNFLSQGLALWAVANVVTWGWTGYNMIIIYAALQGVPGEVLEAAKLDGASPWRTAWSIKIPLVRPAILLTTIFSIIGSAQLYNEPFVLKQSTGAIDASYTPIMAAQASLQSANYPYAAAQSVLLAVGVAVLSVLFFRLTSRRSS</sequence>
<keyword evidence="3" id="KW-1003">Cell membrane</keyword>
<evidence type="ECO:0000256" key="5">
    <source>
        <dbReference type="ARBA" id="ARBA00022989"/>
    </source>
</evidence>
<gene>
    <name evidence="10" type="primary">lacF_3</name>
    <name evidence="10" type="ORF">OJAG_26180</name>
</gene>
<dbReference type="PATRIC" id="fig|43678.3.peg.2739"/>
<feature type="domain" description="ABC transmembrane type-1" evidence="9">
    <location>
        <begin position="97"/>
        <end position="308"/>
    </location>
</feature>
<evidence type="ECO:0000313" key="11">
    <source>
        <dbReference type="Proteomes" id="UP000076447"/>
    </source>
</evidence>
<dbReference type="PANTHER" id="PTHR30193:SF41">
    <property type="entry name" value="DIACETYLCHITOBIOSE UPTAKE SYSTEM PERMEASE PROTEIN NGCF"/>
    <property type="match status" value="1"/>
</dbReference>
<dbReference type="SUPFAM" id="SSF161098">
    <property type="entry name" value="MetI-like"/>
    <property type="match status" value="1"/>
</dbReference>
<proteinExistence type="inferred from homology"/>
<dbReference type="Gene3D" id="1.10.3720.10">
    <property type="entry name" value="MetI-like"/>
    <property type="match status" value="1"/>
</dbReference>
<feature type="transmembrane region" description="Helical" evidence="7">
    <location>
        <begin position="135"/>
        <end position="156"/>
    </location>
</feature>
<evidence type="ECO:0000256" key="4">
    <source>
        <dbReference type="ARBA" id="ARBA00022692"/>
    </source>
</evidence>
<evidence type="ECO:0000256" key="3">
    <source>
        <dbReference type="ARBA" id="ARBA00022475"/>
    </source>
</evidence>
<feature type="transmembrane region" description="Helical" evidence="7">
    <location>
        <begin position="235"/>
        <end position="255"/>
    </location>
</feature>
<keyword evidence="4 7" id="KW-0812">Transmembrane</keyword>
<feature type="transmembrane region" description="Helical" evidence="7">
    <location>
        <begin position="33"/>
        <end position="58"/>
    </location>
</feature>
<evidence type="ECO:0000256" key="7">
    <source>
        <dbReference type="RuleBase" id="RU363032"/>
    </source>
</evidence>
<feature type="transmembrane region" description="Helical" evidence="7">
    <location>
        <begin position="176"/>
        <end position="197"/>
    </location>
</feature>
<keyword evidence="5 7" id="KW-1133">Transmembrane helix</keyword>
<feature type="region of interest" description="Disordered" evidence="8">
    <location>
        <begin position="1"/>
        <end position="26"/>
    </location>
</feature>
<organism evidence="10 11">
    <name type="scientific">Oerskovia enterophila</name>
    <dbReference type="NCBI Taxonomy" id="43678"/>
    <lineage>
        <taxon>Bacteria</taxon>
        <taxon>Bacillati</taxon>
        <taxon>Actinomycetota</taxon>
        <taxon>Actinomycetes</taxon>
        <taxon>Micrococcales</taxon>
        <taxon>Cellulomonadaceae</taxon>
        <taxon>Oerskovia</taxon>
    </lineage>
</organism>
<dbReference type="RefSeq" id="WP_056644419.1">
    <property type="nucleotide sequence ID" value="NZ_LRIE01000077.1"/>
</dbReference>
<evidence type="ECO:0000259" key="9">
    <source>
        <dbReference type="PROSITE" id="PS50928"/>
    </source>
</evidence>
<feature type="transmembrane region" description="Helical" evidence="7">
    <location>
        <begin position="290"/>
        <end position="311"/>
    </location>
</feature>
<evidence type="ECO:0000313" key="10">
    <source>
        <dbReference type="EMBL" id="KZM34812.1"/>
    </source>
</evidence>
<protein>
    <submittedName>
        <fullName evidence="10">Lactose transport system permease protein LacF</fullName>
    </submittedName>
</protein>